<protein>
    <submittedName>
        <fullName evidence="5">Callose synthase 1 isoform X1</fullName>
    </submittedName>
</protein>
<keyword evidence="4" id="KW-1185">Reference proteome</keyword>
<dbReference type="OrthoDB" id="1095883at2759"/>
<sequence>MAAKANNLPDSEVVPSAVREVTSILRAAHDIHPTHPRIAYLCVCGAAEECLSADPFLRGNGVLLFAFRLKRWTETNDETLGDGKLRPSDVRDIQSFYLEYYQKNIHALFKFIEDYRHFEGWGPAPMPLWPTPMDGFKALRTLSVRADRAELLTYACGIALPLYKVVEHLSKDEQLPPEILEAHNEVKRLAEIFRPYMIYPSDPYSDDHFIWRIPEIRAVKNALRGKFYPSSNTQGDNNSENTEIIGNNPADTPVGINWRPMIEIISLLLISFFVICLFQLLTRSRS</sequence>
<accession>A0A6J0JGL7</accession>
<dbReference type="Proteomes" id="UP000504610">
    <property type="component" value="Chromosome 8"/>
</dbReference>
<dbReference type="GeneID" id="108807034"/>
<keyword evidence="3" id="KW-1133">Transmembrane helix</keyword>
<organism evidence="4 5">
    <name type="scientific">Raphanus sativus</name>
    <name type="common">Radish</name>
    <name type="synonym">Raphanus raphanistrum var. sativus</name>
    <dbReference type="NCBI Taxonomy" id="3726"/>
    <lineage>
        <taxon>Eukaryota</taxon>
        <taxon>Viridiplantae</taxon>
        <taxon>Streptophyta</taxon>
        <taxon>Embryophyta</taxon>
        <taxon>Tracheophyta</taxon>
        <taxon>Spermatophyta</taxon>
        <taxon>Magnoliopsida</taxon>
        <taxon>eudicotyledons</taxon>
        <taxon>Gunneridae</taxon>
        <taxon>Pentapetalae</taxon>
        <taxon>rosids</taxon>
        <taxon>malvids</taxon>
        <taxon>Brassicales</taxon>
        <taxon>Brassicaceae</taxon>
        <taxon>Brassiceae</taxon>
        <taxon>Raphanus</taxon>
    </lineage>
</organism>
<proteinExistence type="predicted"/>
<evidence type="ECO:0000313" key="5">
    <source>
        <dbReference type="RefSeq" id="XP_018434773.2"/>
    </source>
</evidence>
<keyword evidence="2 3" id="KW-0472">Membrane</keyword>
<reference evidence="5" key="2">
    <citation type="submission" date="2025-08" db="UniProtKB">
        <authorList>
            <consortium name="RefSeq"/>
        </authorList>
    </citation>
    <scope>IDENTIFICATION</scope>
    <source>
        <tissue evidence="5">Leaf</tissue>
    </source>
</reference>
<dbReference type="AlphaFoldDB" id="A0A6J0JGL7"/>
<dbReference type="Gene3D" id="1.25.40.270">
    <property type="entry name" value="Vacuolar protein sorting-associated protein vta1"/>
    <property type="match status" value="1"/>
</dbReference>
<feature type="transmembrane region" description="Helical" evidence="3">
    <location>
        <begin position="261"/>
        <end position="281"/>
    </location>
</feature>
<dbReference type="RefSeq" id="XP_018434773.2">
    <property type="nucleotide sequence ID" value="XM_018579271.2"/>
</dbReference>
<evidence type="ECO:0000313" key="4">
    <source>
        <dbReference type="Proteomes" id="UP000504610"/>
    </source>
</evidence>
<dbReference type="GO" id="GO:0012505">
    <property type="term" value="C:endomembrane system"/>
    <property type="evidence" value="ECO:0007669"/>
    <property type="project" value="UniProtKB-SubCell"/>
</dbReference>
<evidence type="ECO:0000256" key="2">
    <source>
        <dbReference type="ARBA" id="ARBA00023136"/>
    </source>
</evidence>
<dbReference type="KEGG" id="rsz:108807034"/>
<comment type="subcellular location">
    <subcellularLocation>
        <location evidence="1">Endomembrane system</location>
    </subcellularLocation>
</comment>
<evidence type="ECO:0000256" key="3">
    <source>
        <dbReference type="SAM" id="Phobius"/>
    </source>
</evidence>
<dbReference type="InterPro" id="IPR023175">
    <property type="entry name" value="Vta1/CALS_N_sf"/>
</dbReference>
<gene>
    <name evidence="5" type="primary">LOC108807034</name>
</gene>
<name>A0A6J0JGL7_RAPSA</name>
<keyword evidence="3" id="KW-0812">Transmembrane</keyword>
<reference evidence="4" key="1">
    <citation type="journal article" date="2019" name="Database">
        <title>The radish genome database (RadishGD): an integrated information resource for radish genomics.</title>
        <authorList>
            <person name="Yu H.J."/>
            <person name="Baek S."/>
            <person name="Lee Y.J."/>
            <person name="Cho A."/>
            <person name="Mun J.H."/>
        </authorList>
    </citation>
    <scope>NUCLEOTIDE SEQUENCE [LARGE SCALE GENOMIC DNA]</scope>
    <source>
        <strain evidence="4">cv. WK10039</strain>
    </source>
</reference>
<evidence type="ECO:0000256" key="1">
    <source>
        <dbReference type="ARBA" id="ARBA00004308"/>
    </source>
</evidence>